<dbReference type="Proteomes" id="UP000886740">
    <property type="component" value="Unassembled WGS sequence"/>
</dbReference>
<accession>A0A9D2BFV8</accession>
<proteinExistence type="predicted"/>
<comment type="caution">
    <text evidence="2">The sequence shown here is derived from an EMBL/GenBank/DDBJ whole genome shotgun (WGS) entry which is preliminary data.</text>
</comment>
<organism evidence="2 3">
    <name type="scientific">Candidatus Parabacteroides intestinipullorum</name>
    <dbReference type="NCBI Taxonomy" id="2838723"/>
    <lineage>
        <taxon>Bacteria</taxon>
        <taxon>Pseudomonadati</taxon>
        <taxon>Bacteroidota</taxon>
        <taxon>Bacteroidia</taxon>
        <taxon>Bacteroidales</taxon>
        <taxon>Tannerellaceae</taxon>
        <taxon>Parabacteroides</taxon>
    </lineage>
</organism>
<gene>
    <name evidence="2" type="ORF">H9977_08660</name>
</gene>
<evidence type="ECO:0000313" key="3">
    <source>
        <dbReference type="Proteomes" id="UP000886740"/>
    </source>
</evidence>
<evidence type="ECO:0000256" key="1">
    <source>
        <dbReference type="SAM" id="MobiDB-lite"/>
    </source>
</evidence>
<dbReference type="Pfam" id="PF19775">
    <property type="entry name" value="DUF6261"/>
    <property type="match status" value="1"/>
</dbReference>
<protein>
    <submittedName>
        <fullName evidence="2">Uncharacterized protein</fullName>
    </submittedName>
</protein>
<evidence type="ECO:0000313" key="2">
    <source>
        <dbReference type="EMBL" id="HIX75085.1"/>
    </source>
</evidence>
<feature type="compositionally biased region" description="Basic and acidic residues" evidence="1">
    <location>
        <begin position="238"/>
        <end position="250"/>
    </location>
</feature>
<sequence length="276" mass="30801">MSEIVTIKSFGFKKLNNYEFNYFSERFLELINEATPEKLHVSSTLVSNYSDNVDKLRDICVQSRISNETAHISEIKKETQSLVVYFFNCLRSERQSPIASRKSAATSAFNALKPYMGLYNLPQRQQVQALRGLATDMRKPTISEYLTTLSLNDLIESIADVAERFAALLEQRSTNMAANNLGSAQPLRGIMTGQYQYIATIAFAYSVSMPSEELSTFVASVNRLIDDMNKSYNLRTGKSPEKDDEGHIIPDPEQPDDPTQPEEPSDGDDGGSPSGI</sequence>
<name>A0A9D2BFV8_9BACT</name>
<dbReference type="InterPro" id="IPR046228">
    <property type="entry name" value="DUF6261"/>
</dbReference>
<reference evidence="2" key="1">
    <citation type="journal article" date="2021" name="PeerJ">
        <title>Extensive microbial diversity within the chicken gut microbiome revealed by metagenomics and culture.</title>
        <authorList>
            <person name="Gilroy R."/>
            <person name="Ravi A."/>
            <person name="Getino M."/>
            <person name="Pursley I."/>
            <person name="Horton D.L."/>
            <person name="Alikhan N.F."/>
            <person name="Baker D."/>
            <person name="Gharbi K."/>
            <person name="Hall N."/>
            <person name="Watson M."/>
            <person name="Adriaenssens E.M."/>
            <person name="Foster-Nyarko E."/>
            <person name="Jarju S."/>
            <person name="Secka A."/>
            <person name="Antonio M."/>
            <person name="Oren A."/>
            <person name="Chaudhuri R.R."/>
            <person name="La Ragione R."/>
            <person name="Hildebrand F."/>
            <person name="Pallen M.J."/>
        </authorList>
    </citation>
    <scope>NUCLEOTIDE SEQUENCE</scope>
    <source>
        <strain evidence="2">ChiGjej6B6-14162</strain>
    </source>
</reference>
<dbReference type="AlphaFoldDB" id="A0A9D2BFV8"/>
<feature type="compositionally biased region" description="Acidic residues" evidence="1">
    <location>
        <begin position="253"/>
        <end position="269"/>
    </location>
</feature>
<feature type="region of interest" description="Disordered" evidence="1">
    <location>
        <begin position="232"/>
        <end position="276"/>
    </location>
</feature>
<dbReference type="EMBL" id="DXEL01000058">
    <property type="protein sequence ID" value="HIX75085.1"/>
    <property type="molecule type" value="Genomic_DNA"/>
</dbReference>
<reference evidence="2" key="2">
    <citation type="submission" date="2021-04" db="EMBL/GenBank/DDBJ databases">
        <authorList>
            <person name="Gilroy R."/>
        </authorList>
    </citation>
    <scope>NUCLEOTIDE SEQUENCE</scope>
    <source>
        <strain evidence="2">ChiGjej6B6-14162</strain>
    </source>
</reference>